<feature type="compositionally biased region" description="Polar residues" evidence="1">
    <location>
        <begin position="433"/>
        <end position="448"/>
    </location>
</feature>
<keyword evidence="4" id="KW-1185">Reference proteome</keyword>
<dbReference type="Pfam" id="PF03564">
    <property type="entry name" value="DUF1759"/>
    <property type="match status" value="1"/>
</dbReference>
<dbReference type="PANTHER" id="PTHR47331:SF1">
    <property type="entry name" value="GAG-LIKE PROTEIN"/>
    <property type="match status" value="1"/>
</dbReference>
<dbReference type="Pfam" id="PF18701">
    <property type="entry name" value="DUF5641"/>
    <property type="match status" value="1"/>
</dbReference>
<feature type="domain" description="Integrase catalytic" evidence="2">
    <location>
        <begin position="1442"/>
        <end position="1646"/>
    </location>
</feature>
<evidence type="ECO:0000256" key="1">
    <source>
        <dbReference type="SAM" id="MobiDB-lite"/>
    </source>
</evidence>
<dbReference type="InterPro" id="IPR005312">
    <property type="entry name" value="DUF1759"/>
</dbReference>
<dbReference type="Pfam" id="PF05380">
    <property type="entry name" value="Peptidase_A17"/>
    <property type="match status" value="1"/>
</dbReference>
<dbReference type="InterPro" id="IPR040676">
    <property type="entry name" value="DUF5641"/>
</dbReference>
<evidence type="ECO:0000313" key="4">
    <source>
        <dbReference type="Proteomes" id="UP001307889"/>
    </source>
</evidence>
<dbReference type="InterPro" id="IPR041588">
    <property type="entry name" value="Integrase_H2C2"/>
</dbReference>
<organism evidence="3 4">
    <name type="scientific">Nesidiocoris tenuis</name>
    <dbReference type="NCBI Taxonomy" id="355587"/>
    <lineage>
        <taxon>Eukaryota</taxon>
        <taxon>Metazoa</taxon>
        <taxon>Ecdysozoa</taxon>
        <taxon>Arthropoda</taxon>
        <taxon>Hexapoda</taxon>
        <taxon>Insecta</taxon>
        <taxon>Pterygota</taxon>
        <taxon>Neoptera</taxon>
        <taxon>Paraneoptera</taxon>
        <taxon>Hemiptera</taxon>
        <taxon>Heteroptera</taxon>
        <taxon>Panheteroptera</taxon>
        <taxon>Cimicomorpha</taxon>
        <taxon>Miridae</taxon>
        <taxon>Dicyphina</taxon>
        <taxon>Nesidiocoris</taxon>
    </lineage>
</organism>
<proteinExistence type="predicted"/>
<name>A0ABN7ABJ3_9HEMI</name>
<sequence>MSTLPQNLLSIQIKKKEMLFARMQELYDLSLKMARDPTRSQTFIAAARNASKIREEFIAALDRCQELSFDIKSDYVPSYQEVGAIEELYAAVNHTLAVLLSVQSHSPNGNEKGAKGGHAVGAKLETVRLPIFSGKLEEFPTFIQLFTTMVDANPAYTDVERVSHLLSHLSDSAKMHCSSIPPTAENYKLILNALKNRFEDQRALSSAYLDKILNFKALTTESEQSLDNFLSHFVEPVNALKQMKLDDLADLLFLHVGLKKLDFNTARAFENSKRSEKEIPKFESLVSFVTEQAKILGRSGGYKLPTYGKPQNAVQQKPKNSHINYSMLARESSAPVHPHSAPGPSRFPSSSQKCQLCQCSHEHPLYECVPFKRMLVQDRWAFVRKRGACKNCLSLIHQSQDCKSSSSCRIEGCGQRHHSLLHRPLVKPPPSSAVKSQFTTGQPPQDSGSGFPPPGNAFPSAPTQSFCSVNSPAGSFPPSTVLLATVKVIARDSQGEPHELRGIADPGSMTSFLCRKVCNKLGLQLTPTQSVVKGIGTSPLNISACANFTFSSRINPAHDYSAHVLVVDRLADRIPTMAVRVENLAHLKGLALADTEFNEPGEIDFLLGCDLWANVVGSKKIVGQVDEPVAIETTLGYVVMGRAAVDSSAGAAVCLFVQDSLDTLVKKFWSLEEVPVRRLLSPDEVKCEELFNSSYSRDDEGRFTVRLPFRLPPEMLGSSLSVAASRFRSLERKFSRDSALAVSYGKMIKEYETDGTLSRVCSIQEVGNELAYYMPHHGVHRPNHPTTPLRIVFNASAATSSSYSLNQLMFVGPKLQADIFEVLIHFRLFQFAITADIRRMFLQINVAKEDRRFQRLVWRSDPAEPLQVFELNKVVFGNASSPYLANRVVKQLAALERARFPMAAAVADRDVYVDDVASSVDTYNELTELHRQLGEMFASGGFTLSKWASNSVKLISTISPESRLMSDVDFDHDTPSKVLGVQWSPRQDHFSCVVDLPDLPCTKRNILSVTARIFDPLGLVAPVTLTAKLLIHRLWREGCGWDETPANSVVQEWEGYKRALPLLRNVSVGRHVGVVSGSVATLVGFADSSTKAYGACIYVHTANSGQSPTVKLLCAKSRVAPQKGLTIPRLELCAALLLSNLMKTVLNAYTPRYQFKNVVAFTDSKVVLCWIQSDPSRWKIFVGNRIAQIHENLAQEHWRHIAGEDNPADVLSRGIKPSGLLEHPLWFSGPPWLQRELEDWPISVEQVAELPEAEERPAIPVFLAVKPPESVLAVLLDRVSSFRKLLRATAYVFRFCNRKNLGLPFVSAEELDGALKFWVVYVQRDSYGAEIANLDRGAAISNWLNHLDPFLSEGILRVGGRLQNAAFPYEQQHPILLPSKGKFVELLIDQYHIDLLHAGPHVLLANLRLKYWIPAARTMVRSRVHKCNTCYRTRPKPVLPKMAPLPQFRVTGQRVFERVGVDYAGPFHITPLRRRGQRTLTKAYFCLFICLAVKAVHIELVSDLSTEMFLAAFKRFLSRRGPCRFILSDGGTNFIGARRRLSELDDLVGSSSFDKSMGTELAAHGIEWKINPPNGPWFGGIWESNIKTVKGHLQRIIGNQILTYEEFNTTLVQIEAIMNSRPLCVLNSDPSSPTALTPAHFLTVGASLDRLPTENVQDIPVNRLQRYQLMDRIVQEYWARWRQEYLHTLQARSKWTQDATPIEEGTVVVLMKDNVPTLSWPLGVIERCHYGRDGVARVVDVRTHTGTYRRPVGRVCPLPTQ</sequence>
<dbReference type="PROSITE" id="PS50994">
    <property type="entry name" value="INTEGRASE"/>
    <property type="match status" value="1"/>
</dbReference>
<dbReference type="InterPro" id="IPR012337">
    <property type="entry name" value="RNaseH-like_sf"/>
</dbReference>
<dbReference type="SUPFAM" id="SSF56672">
    <property type="entry name" value="DNA/RNA polymerases"/>
    <property type="match status" value="1"/>
</dbReference>
<dbReference type="InterPro" id="IPR008042">
    <property type="entry name" value="Retrotrans_Pao"/>
</dbReference>
<evidence type="ECO:0000313" key="3">
    <source>
        <dbReference type="EMBL" id="BES89630.1"/>
    </source>
</evidence>
<dbReference type="InterPro" id="IPR036397">
    <property type="entry name" value="RNaseH_sf"/>
</dbReference>
<dbReference type="EMBL" id="AP028909">
    <property type="protein sequence ID" value="BES89630.1"/>
    <property type="molecule type" value="Genomic_DNA"/>
</dbReference>
<reference evidence="3 4" key="1">
    <citation type="submission" date="2023-09" db="EMBL/GenBank/DDBJ databases">
        <title>Nesidiocoris tenuis whole genome shotgun sequence.</title>
        <authorList>
            <person name="Shibata T."/>
            <person name="Shimoda M."/>
            <person name="Kobayashi T."/>
            <person name="Uehara T."/>
        </authorList>
    </citation>
    <scope>NUCLEOTIDE SEQUENCE [LARGE SCALE GENOMIC DNA]</scope>
    <source>
        <strain evidence="3 4">Japan</strain>
    </source>
</reference>
<feature type="region of interest" description="Disordered" evidence="1">
    <location>
        <begin position="422"/>
        <end position="455"/>
    </location>
</feature>
<dbReference type="InterPro" id="IPR001584">
    <property type="entry name" value="Integrase_cat-core"/>
</dbReference>
<accession>A0ABN7ABJ3</accession>
<protein>
    <submittedName>
        <fullName evidence="3">Pao retrotransposon peptidase</fullName>
    </submittedName>
</protein>
<dbReference type="Pfam" id="PF17921">
    <property type="entry name" value="Integrase_H2C2"/>
    <property type="match status" value="1"/>
</dbReference>
<dbReference type="Proteomes" id="UP001307889">
    <property type="component" value="Chromosome 1"/>
</dbReference>
<dbReference type="PANTHER" id="PTHR47331">
    <property type="entry name" value="PHD-TYPE DOMAIN-CONTAINING PROTEIN"/>
    <property type="match status" value="1"/>
</dbReference>
<dbReference type="Gene3D" id="3.30.420.10">
    <property type="entry name" value="Ribonuclease H-like superfamily/Ribonuclease H"/>
    <property type="match status" value="1"/>
</dbReference>
<gene>
    <name evidence="3" type="ORF">NTJ_02437</name>
</gene>
<evidence type="ECO:0000259" key="2">
    <source>
        <dbReference type="PROSITE" id="PS50994"/>
    </source>
</evidence>
<dbReference type="SUPFAM" id="SSF53098">
    <property type="entry name" value="Ribonuclease H-like"/>
    <property type="match status" value="1"/>
</dbReference>
<dbReference type="InterPro" id="IPR043502">
    <property type="entry name" value="DNA/RNA_pol_sf"/>
</dbReference>